<proteinExistence type="predicted"/>
<evidence type="ECO:0000313" key="3">
    <source>
        <dbReference type="Proteomes" id="UP000054566"/>
    </source>
</evidence>
<dbReference type="SUPFAM" id="SSF50199">
    <property type="entry name" value="Staphylococcal nuclease"/>
    <property type="match status" value="1"/>
</dbReference>
<dbReference type="EMBL" id="GG664872">
    <property type="protein sequence ID" value="KNC38084.1"/>
    <property type="molecule type" value="Genomic_DNA"/>
</dbReference>
<sequence length="227" mass="26354">MERLNGIVKQVISADTYVLIGAKKGGVSQERQINLACLQCPRLFMKSQNTEKVEEPLAWESREFIRKMIIGKNVSFCLEYTYNNRQFCSVFYEEQNLGILLLEKGYATLVSNKNVKSSVYADLEPYYVQAKERKVGIFGNNIKSYVRNIVYCYNDKNEIRRRLKCVVEHIRDGANFRVYAEKEAANEKREVLVKGIKTNKKNQNNHNTNYIDNPELNGMIEEDTGHF</sequence>
<dbReference type="AlphaFoldDB" id="A0A0L0D380"/>
<dbReference type="InterPro" id="IPR035437">
    <property type="entry name" value="SNase_OB-fold_sf"/>
</dbReference>
<dbReference type="Gene3D" id="2.40.50.90">
    <property type="match status" value="1"/>
</dbReference>
<accession>A0A0L0D380</accession>
<reference evidence="3" key="2">
    <citation type="submission" date="2015-07" db="EMBL/GenBank/DDBJ databases">
        <title>The genome sequence of Plasmodium falciparum RAJ116.</title>
        <authorList>
            <consortium name="The Broad Institute Genome Sequencing Platform"/>
            <person name="Volkman S.K."/>
            <person name="Neafsey D.E."/>
            <person name="Dash A.P."/>
            <person name="Chitnis C.E."/>
            <person name="Hartl D.L."/>
            <person name="Young S.K."/>
            <person name="Kodira C.D."/>
            <person name="Zeng Q."/>
            <person name="Koehrsen M."/>
            <person name="Godfrey P."/>
            <person name="Alvarado L."/>
            <person name="Berlin A."/>
            <person name="Borenstein D."/>
            <person name="Chen Z."/>
            <person name="Engels R."/>
            <person name="Freedman E."/>
            <person name="Gellesch M."/>
            <person name="Goldberg J."/>
            <person name="Griggs A."/>
            <person name="Gujja S."/>
            <person name="Heiman D."/>
            <person name="Hepburn T."/>
            <person name="Howarth C."/>
            <person name="Jen D."/>
            <person name="Larson L."/>
            <person name="Lewis B."/>
            <person name="Mehta T."/>
            <person name="Park D."/>
            <person name="Pearson M."/>
            <person name="Roberts A."/>
            <person name="Saif S."/>
            <person name="Shea T."/>
            <person name="Shenoy N."/>
            <person name="Sisk P."/>
            <person name="Stolte C."/>
            <person name="Sykes S."/>
            <person name="Walk T."/>
            <person name="White J."/>
            <person name="Yandava C."/>
            <person name="Wirth D.F."/>
            <person name="Nusbaum C."/>
            <person name="Birren B."/>
        </authorList>
    </citation>
    <scope>NUCLEOTIDE SEQUENCE [LARGE SCALE GENOMIC DNA]</scope>
    <source>
        <strain evidence="3">RAJ116</strain>
    </source>
</reference>
<dbReference type="GO" id="GO:0006402">
    <property type="term" value="P:mRNA catabolic process"/>
    <property type="evidence" value="ECO:0007669"/>
    <property type="project" value="TreeGrafter"/>
</dbReference>
<protein>
    <recommendedName>
        <fullName evidence="1">TNase-like domain-containing protein</fullName>
    </recommendedName>
</protein>
<name>A0A0L0D380_PLAFA</name>
<feature type="domain" description="TNase-like" evidence="1">
    <location>
        <begin position="2"/>
        <end position="140"/>
    </location>
</feature>
<dbReference type="InterPro" id="IPR016071">
    <property type="entry name" value="Staphylococal_nuclease_OB-fold"/>
</dbReference>
<dbReference type="Proteomes" id="UP000054566">
    <property type="component" value="Unassembled WGS sequence"/>
</dbReference>
<gene>
    <name evidence="2" type="ORF">PFLG_02997</name>
</gene>
<dbReference type="FunFam" id="2.40.50.90:FF:000037">
    <property type="entry name" value="Tudor staphylococcal nuclease"/>
    <property type="match status" value="1"/>
</dbReference>
<evidence type="ECO:0000313" key="2">
    <source>
        <dbReference type="EMBL" id="KNC38084.1"/>
    </source>
</evidence>
<dbReference type="GO" id="GO:0004518">
    <property type="term" value="F:nuclease activity"/>
    <property type="evidence" value="ECO:0007669"/>
    <property type="project" value="TreeGrafter"/>
</dbReference>
<dbReference type="PANTHER" id="PTHR12302:SF2">
    <property type="entry name" value="STAPHYLOCOCCAL NUCLEASE DOMAIN-CONTAINING PROTEIN 1"/>
    <property type="match status" value="1"/>
</dbReference>
<dbReference type="Pfam" id="PF00565">
    <property type="entry name" value="SNase"/>
    <property type="match status" value="1"/>
</dbReference>
<evidence type="ECO:0000259" key="1">
    <source>
        <dbReference type="PROSITE" id="PS50830"/>
    </source>
</evidence>
<reference evidence="3" key="1">
    <citation type="submission" date="2015-07" db="EMBL/GenBank/DDBJ databases">
        <title>Annotation of Plasmodium falciparum RAJ116.</title>
        <authorList>
            <consortium name="The Broad Institute Genome Sequencing Platform"/>
            <person name="Volkman S.K."/>
            <person name="Neafsey D.E."/>
            <person name="Dash A.P."/>
            <person name="Chitnis C.E."/>
            <person name="Hartl D.L."/>
            <person name="Young S.K."/>
            <person name="Zeng Q."/>
            <person name="Koehrsen M."/>
            <person name="Alvarado L."/>
            <person name="Berlin A."/>
            <person name="Borenstein D."/>
            <person name="Chapman S.B."/>
            <person name="Chen Z."/>
            <person name="Engels R."/>
            <person name="Freedman E."/>
            <person name="Gellesch M."/>
            <person name="Goldberg J."/>
            <person name="Griggs A."/>
            <person name="Gujja S."/>
            <person name="Heilman E.R."/>
            <person name="Heiman D.I."/>
            <person name="Howarth C."/>
            <person name="Jen D."/>
            <person name="Larson L."/>
            <person name="Mehta T."/>
            <person name="Neiman D."/>
            <person name="Park D."/>
            <person name="Pearson M."/>
            <person name="Roberts A."/>
            <person name="Saif S."/>
            <person name="Shea T."/>
            <person name="Shenoy N."/>
            <person name="Sisk P."/>
            <person name="Stolte C."/>
            <person name="Sykes S."/>
            <person name="Walk T."/>
            <person name="White J."/>
            <person name="Yandava C."/>
            <person name="Haas B."/>
            <person name="Henn M.R."/>
            <person name="Nusbaum C."/>
            <person name="Birren B."/>
        </authorList>
    </citation>
    <scope>NUCLEOTIDE SEQUENCE [LARGE SCALE GENOMIC DNA]</scope>
    <source>
        <strain evidence="3">RAJ116</strain>
    </source>
</reference>
<dbReference type="GO" id="GO:0003723">
    <property type="term" value="F:RNA binding"/>
    <property type="evidence" value="ECO:0007669"/>
    <property type="project" value="TreeGrafter"/>
</dbReference>
<dbReference type="GO" id="GO:0005829">
    <property type="term" value="C:cytosol"/>
    <property type="evidence" value="ECO:0007669"/>
    <property type="project" value="TreeGrafter"/>
</dbReference>
<dbReference type="OrthoDB" id="10023235at2759"/>
<organism evidence="2 3">
    <name type="scientific">Plasmodium falciparum RAJ116</name>
    <dbReference type="NCBI Taxonomy" id="580058"/>
    <lineage>
        <taxon>Eukaryota</taxon>
        <taxon>Sar</taxon>
        <taxon>Alveolata</taxon>
        <taxon>Apicomplexa</taxon>
        <taxon>Aconoidasida</taxon>
        <taxon>Haemosporida</taxon>
        <taxon>Plasmodiidae</taxon>
        <taxon>Plasmodium</taxon>
        <taxon>Plasmodium (Laverania)</taxon>
    </lineage>
</organism>
<dbReference type="PROSITE" id="PS50830">
    <property type="entry name" value="TNASE_3"/>
    <property type="match status" value="1"/>
</dbReference>
<dbReference type="SMART" id="SM00318">
    <property type="entry name" value="SNc"/>
    <property type="match status" value="1"/>
</dbReference>
<dbReference type="PANTHER" id="PTHR12302">
    <property type="entry name" value="EBNA2 BINDING PROTEIN P100"/>
    <property type="match status" value="1"/>
</dbReference>
<dbReference type="GO" id="GO:0005634">
    <property type="term" value="C:nucleus"/>
    <property type="evidence" value="ECO:0007669"/>
    <property type="project" value="TreeGrafter"/>
</dbReference>